<keyword evidence="2" id="KW-1185">Reference proteome</keyword>
<name>A0ABU4AQK0_9HYPH</name>
<dbReference type="Proteomes" id="UP001185659">
    <property type="component" value="Unassembled WGS sequence"/>
</dbReference>
<comment type="caution">
    <text evidence="1">The sequence shown here is derived from an EMBL/GenBank/DDBJ whole genome shotgun (WGS) entry which is preliminary data.</text>
</comment>
<reference evidence="1 2" key="1">
    <citation type="submission" date="2023-10" db="EMBL/GenBank/DDBJ databases">
        <authorList>
            <person name="Venkata Ramana C."/>
            <person name="Sasikala C."/>
            <person name="Dhurka M."/>
        </authorList>
    </citation>
    <scope>NUCLEOTIDE SEQUENCE [LARGE SCALE GENOMIC DNA]</scope>
    <source>
        <strain evidence="1 2">KCTC 32151</strain>
    </source>
</reference>
<accession>A0ABU4AQK0</accession>
<dbReference type="EMBL" id="JAWLIP010000010">
    <property type="protein sequence ID" value="MDV6228519.1"/>
    <property type="molecule type" value="Genomic_DNA"/>
</dbReference>
<dbReference type="RefSeq" id="WP_317562339.1">
    <property type="nucleotide sequence ID" value="NZ_JAWLIP010000010.1"/>
</dbReference>
<evidence type="ECO:0000313" key="2">
    <source>
        <dbReference type="Proteomes" id="UP001185659"/>
    </source>
</evidence>
<sequence>MPWTAFYGLGSRIARQWNELAIRNPQCGLEIGCRIHSTGNINLLAVLLFPTFALAADAAGMQMQDVNRWRAQDPQDDPYENQRQ</sequence>
<evidence type="ECO:0000313" key="1">
    <source>
        <dbReference type="EMBL" id="MDV6228519.1"/>
    </source>
</evidence>
<organism evidence="1 2">
    <name type="scientific">Nitratireductor aquimarinus</name>
    <dbReference type="NCBI Taxonomy" id="889300"/>
    <lineage>
        <taxon>Bacteria</taxon>
        <taxon>Pseudomonadati</taxon>
        <taxon>Pseudomonadota</taxon>
        <taxon>Alphaproteobacteria</taxon>
        <taxon>Hyphomicrobiales</taxon>
        <taxon>Phyllobacteriaceae</taxon>
        <taxon>Nitratireductor</taxon>
    </lineage>
</organism>
<gene>
    <name evidence="1" type="ORF">R2G56_19695</name>
</gene>
<proteinExistence type="predicted"/>
<protein>
    <submittedName>
        <fullName evidence="1">Uncharacterized protein</fullName>
    </submittedName>
</protein>